<keyword evidence="1" id="KW-0812">Transmembrane</keyword>
<sequence length="250" mass="24679">MLAAYALRGLKAGLVAGLTFGLFVVLVASPLVAVAEERAGHHDTGGEHGDEHAAHVAVGPAELPASALSTVTNLLGGVGWGVLLGVGFGVAYYLLEPAIPGAGDSSILLLGAAGLVTVSGAPWLAVPPQPPGVEGAPLEARGLWYGAALLAGAAACLLGGALYGRLADAGRDRRVAVAVAALPLAALLALPVVAPAVGGSGPLVAAYRGVVLSGQVGLWLVLTTVFARLHRRGLDRDATVTAGPTVAPSD</sequence>
<keyword evidence="1" id="KW-0472">Membrane</keyword>
<gene>
    <name evidence="2" type="ORF">DP107_02335</name>
</gene>
<dbReference type="OrthoDB" id="170869at2157"/>
<dbReference type="Pfam" id="PF09490">
    <property type="entry name" value="CbtA"/>
    <property type="match status" value="1"/>
</dbReference>
<reference evidence="2 3" key="1">
    <citation type="submission" date="2018-06" db="EMBL/GenBank/DDBJ databases">
        <title>Natronomonas sp. F16-60 a new haloarchaeon isolated from a solar saltern of Isla Cristina, Huelva, Spain.</title>
        <authorList>
            <person name="Duran-Viseras A."/>
            <person name="Sanchez-Porro C."/>
            <person name="Ventosa A."/>
        </authorList>
    </citation>
    <scope>NUCLEOTIDE SEQUENCE [LARGE SCALE GENOMIC DNA]</scope>
    <source>
        <strain evidence="2 3">F16-60</strain>
    </source>
</reference>
<accession>A0A554NGB7</accession>
<comment type="caution">
    <text evidence="2">The sequence shown here is derived from an EMBL/GenBank/DDBJ whole genome shotgun (WGS) entry which is preliminary data.</text>
</comment>
<organism evidence="2 3">
    <name type="scientific">Haloglomus irregulare</name>
    <dbReference type="NCBI Taxonomy" id="2234134"/>
    <lineage>
        <taxon>Archaea</taxon>
        <taxon>Methanobacteriati</taxon>
        <taxon>Methanobacteriota</taxon>
        <taxon>Stenosarchaea group</taxon>
        <taxon>Halobacteria</taxon>
        <taxon>Halobacteriales</taxon>
        <taxon>Natronomonadaceae</taxon>
        <taxon>Haloglomus</taxon>
    </lineage>
</organism>
<protein>
    <recommendedName>
        <fullName evidence="4">Cobalt transporter subunit (CbtA)</fullName>
    </recommendedName>
</protein>
<dbReference type="InterPro" id="IPR012666">
    <property type="entry name" value="CbtA_put"/>
</dbReference>
<evidence type="ECO:0000313" key="2">
    <source>
        <dbReference type="EMBL" id="TSD16040.1"/>
    </source>
</evidence>
<dbReference type="Proteomes" id="UP000319894">
    <property type="component" value="Unassembled WGS sequence"/>
</dbReference>
<feature type="transmembrane region" description="Helical" evidence="1">
    <location>
        <begin position="175"/>
        <end position="194"/>
    </location>
</feature>
<feature type="transmembrane region" description="Helical" evidence="1">
    <location>
        <begin position="206"/>
        <end position="227"/>
    </location>
</feature>
<dbReference type="InParanoid" id="A0A554NGB7"/>
<dbReference type="EMBL" id="QMDX01000001">
    <property type="protein sequence ID" value="TSD16040.1"/>
    <property type="molecule type" value="Genomic_DNA"/>
</dbReference>
<proteinExistence type="predicted"/>
<dbReference type="RefSeq" id="WP_144260519.1">
    <property type="nucleotide sequence ID" value="NZ_QMDX01000001.1"/>
</dbReference>
<evidence type="ECO:0008006" key="4">
    <source>
        <dbReference type="Google" id="ProtNLM"/>
    </source>
</evidence>
<evidence type="ECO:0000313" key="3">
    <source>
        <dbReference type="Proteomes" id="UP000319894"/>
    </source>
</evidence>
<name>A0A554NGB7_9EURY</name>
<evidence type="ECO:0000256" key="1">
    <source>
        <dbReference type="SAM" id="Phobius"/>
    </source>
</evidence>
<keyword evidence="1" id="KW-1133">Transmembrane helix</keyword>
<dbReference type="AlphaFoldDB" id="A0A554NGB7"/>
<keyword evidence="3" id="KW-1185">Reference proteome</keyword>
<feature type="transmembrane region" description="Helical" evidence="1">
    <location>
        <begin position="12"/>
        <end position="35"/>
    </location>
</feature>
<feature type="transmembrane region" description="Helical" evidence="1">
    <location>
        <begin position="107"/>
        <end position="124"/>
    </location>
</feature>
<feature type="transmembrane region" description="Helical" evidence="1">
    <location>
        <begin position="74"/>
        <end position="95"/>
    </location>
</feature>
<feature type="transmembrane region" description="Helical" evidence="1">
    <location>
        <begin position="144"/>
        <end position="163"/>
    </location>
</feature>